<evidence type="ECO:0000313" key="6">
    <source>
        <dbReference type="EMBL" id="OEJ65348.1"/>
    </source>
</evidence>
<dbReference type="InterPro" id="IPR050553">
    <property type="entry name" value="Thioredoxin_ResA/DsbE_sf"/>
</dbReference>
<evidence type="ECO:0000259" key="5">
    <source>
        <dbReference type="PROSITE" id="PS51352"/>
    </source>
</evidence>
<accession>A0A1E5Q4Y1</accession>
<dbReference type="Gene3D" id="3.40.30.10">
    <property type="entry name" value="Glutaredoxin"/>
    <property type="match status" value="1"/>
</dbReference>
<dbReference type="STRING" id="28181.BEN30_14615"/>
<dbReference type="SUPFAM" id="SSF52833">
    <property type="entry name" value="Thioredoxin-like"/>
    <property type="match status" value="1"/>
</dbReference>
<keyword evidence="4" id="KW-0676">Redox-active center</keyword>
<gene>
    <name evidence="6" type="ORF">BEN30_14615</name>
</gene>
<proteinExistence type="predicted"/>
<keyword evidence="7" id="KW-1185">Reference proteome</keyword>
<evidence type="ECO:0000256" key="1">
    <source>
        <dbReference type="ARBA" id="ARBA00004196"/>
    </source>
</evidence>
<dbReference type="GO" id="GO:0030313">
    <property type="term" value="C:cell envelope"/>
    <property type="evidence" value="ECO:0007669"/>
    <property type="project" value="UniProtKB-SubCell"/>
</dbReference>
<organism evidence="6 7">
    <name type="scientific">Magnetovibrio blakemorei</name>
    <dbReference type="NCBI Taxonomy" id="28181"/>
    <lineage>
        <taxon>Bacteria</taxon>
        <taxon>Pseudomonadati</taxon>
        <taxon>Pseudomonadota</taxon>
        <taxon>Alphaproteobacteria</taxon>
        <taxon>Rhodospirillales</taxon>
        <taxon>Magnetovibrionaceae</taxon>
        <taxon>Magnetovibrio</taxon>
    </lineage>
</organism>
<evidence type="ECO:0000256" key="3">
    <source>
        <dbReference type="ARBA" id="ARBA00023157"/>
    </source>
</evidence>
<dbReference type="InterPro" id="IPR000866">
    <property type="entry name" value="AhpC/TSA"/>
</dbReference>
<dbReference type="Proteomes" id="UP000095347">
    <property type="component" value="Unassembled WGS sequence"/>
</dbReference>
<sequence>MIAFVCIAAGGGVFLQSTPKVPVHAPNTKLSVAEAADQLDGFSLLTDGPLIPGVVMKDEAGQNVTFEAFRGKIVVFNLWATWCPPCIAEMPDLNALQNAFSGRDFAVVPVASGKQGRETPADFLRKRKLMALTTYYDPDSKFLRTFDLDTLPTTFVLDKTGRMRGGVIGMADWQSDEAKALIEAFLNE</sequence>
<comment type="subcellular location">
    <subcellularLocation>
        <location evidence="1">Cell envelope</location>
    </subcellularLocation>
</comment>
<evidence type="ECO:0000256" key="4">
    <source>
        <dbReference type="ARBA" id="ARBA00023284"/>
    </source>
</evidence>
<dbReference type="EMBL" id="MCGG01000052">
    <property type="protein sequence ID" value="OEJ65348.1"/>
    <property type="molecule type" value="Genomic_DNA"/>
</dbReference>
<dbReference type="AlphaFoldDB" id="A0A1E5Q4Y1"/>
<dbReference type="InterPro" id="IPR036249">
    <property type="entry name" value="Thioredoxin-like_sf"/>
</dbReference>
<keyword evidence="2" id="KW-0201">Cytochrome c-type biogenesis</keyword>
<dbReference type="PROSITE" id="PS51352">
    <property type="entry name" value="THIOREDOXIN_2"/>
    <property type="match status" value="1"/>
</dbReference>
<keyword evidence="3" id="KW-1015">Disulfide bond</keyword>
<dbReference type="Pfam" id="PF00578">
    <property type="entry name" value="AhpC-TSA"/>
    <property type="match status" value="1"/>
</dbReference>
<dbReference type="GO" id="GO:0017004">
    <property type="term" value="P:cytochrome complex assembly"/>
    <property type="evidence" value="ECO:0007669"/>
    <property type="project" value="UniProtKB-KW"/>
</dbReference>
<dbReference type="GO" id="GO:0016209">
    <property type="term" value="F:antioxidant activity"/>
    <property type="evidence" value="ECO:0007669"/>
    <property type="project" value="InterPro"/>
</dbReference>
<protein>
    <recommendedName>
        <fullName evidence="5">Thioredoxin domain-containing protein</fullName>
    </recommendedName>
</protein>
<dbReference type="CDD" id="cd02966">
    <property type="entry name" value="TlpA_like_family"/>
    <property type="match status" value="1"/>
</dbReference>
<feature type="domain" description="Thioredoxin" evidence="5">
    <location>
        <begin position="45"/>
        <end position="187"/>
    </location>
</feature>
<evidence type="ECO:0000256" key="2">
    <source>
        <dbReference type="ARBA" id="ARBA00022748"/>
    </source>
</evidence>
<reference evidence="7" key="1">
    <citation type="submission" date="2016-07" db="EMBL/GenBank/DDBJ databases">
        <authorList>
            <person name="Florea S."/>
            <person name="Webb J.S."/>
            <person name="Jaromczyk J."/>
            <person name="Schardl C.L."/>
        </authorList>
    </citation>
    <scope>NUCLEOTIDE SEQUENCE [LARGE SCALE GENOMIC DNA]</scope>
    <source>
        <strain evidence="7">MV-1</strain>
    </source>
</reference>
<name>A0A1E5Q4Y1_9PROT</name>
<dbReference type="PANTHER" id="PTHR42852:SF6">
    <property type="entry name" value="THIOL:DISULFIDE INTERCHANGE PROTEIN DSBE"/>
    <property type="match status" value="1"/>
</dbReference>
<evidence type="ECO:0000313" key="7">
    <source>
        <dbReference type="Proteomes" id="UP000095347"/>
    </source>
</evidence>
<comment type="caution">
    <text evidence="6">The sequence shown here is derived from an EMBL/GenBank/DDBJ whole genome shotgun (WGS) entry which is preliminary data.</text>
</comment>
<dbReference type="PANTHER" id="PTHR42852">
    <property type="entry name" value="THIOL:DISULFIDE INTERCHANGE PROTEIN DSBE"/>
    <property type="match status" value="1"/>
</dbReference>
<dbReference type="InterPro" id="IPR013766">
    <property type="entry name" value="Thioredoxin_domain"/>
</dbReference>
<dbReference type="GO" id="GO:0016491">
    <property type="term" value="F:oxidoreductase activity"/>
    <property type="evidence" value="ECO:0007669"/>
    <property type="project" value="InterPro"/>
</dbReference>